<gene>
    <name evidence="1" type="ORF">DFR70_105356</name>
</gene>
<protein>
    <submittedName>
        <fullName evidence="1">Uncharacterized protein</fullName>
    </submittedName>
</protein>
<name>A0A318KDX6_9NOCA</name>
<reference evidence="1 2" key="1">
    <citation type="submission" date="2018-05" db="EMBL/GenBank/DDBJ databases">
        <title>Genomic Encyclopedia of Type Strains, Phase IV (KMG-IV): sequencing the most valuable type-strain genomes for metagenomic binning, comparative biology and taxonomic classification.</title>
        <authorList>
            <person name="Goeker M."/>
        </authorList>
    </citation>
    <scope>NUCLEOTIDE SEQUENCE [LARGE SCALE GENOMIC DNA]</scope>
    <source>
        <strain evidence="1 2">DSM 44704</strain>
    </source>
</reference>
<accession>A0A318KDX6</accession>
<dbReference type="Proteomes" id="UP000247569">
    <property type="component" value="Unassembled WGS sequence"/>
</dbReference>
<dbReference type="AlphaFoldDB" id="A0A318KDX6"/>
<organism evidence="1 2">
    <name type="scientific">Nocardia tenerifensis</name>
    <dbReference type="NCBI Taxonomy" id="228006"/>
    <lineage>
        <taxon>Bacteria</taxon>
        <taxon>Bacillati</taxon>
        <taxon>Actinomycetota</taxon>
        <taxon>Actinomycetes</taxon>
        <taxon>Mycobacteriales</taxon>
        <taxon>Nocardiaceae</taxon>
        <taxon>Nocardia</taxon>
    </lineage>
</organism>
<keyword evidence="2" id="KW-1185">Reference proteome</keyword>
<comment type="caution">
    <text evidence="1">The sequence shown here is derived from an EMBL/GenBank/DDBJ whole genome shotgun (WGS) entry which is preliminary data.</text>
</comment>
<dbReference type="EMBL" id="QJKF01000005">
    <property type="protein sequence ID" value="PXX64171.1"/>
    <property type="molecule type" value="Genomic_DNA"/>
</dbReference>
<sequence>MPELSSSSDEHKILNQMGSDAKFAVRDLYDQLDRGFEDSQELFGGYIFTKRILADFMQALIRSQISASDISRYNNILATVETLLADAYVGKMPEKYLKVPYRSAIHAELYAVLYRRRGEPVEADLLRIITADSVHTERRTRELRELGLDIVASKSGAVNTYTLQSLEINPSKLGSIVANHIRADKSLSVSARDRLLSRL</sequence>
<evidence type="ECO:0000313" key="1">
    <source>
        <dbReference type="EMBL" id="PXX64171.1"/>
    </source>
</evidence>
<evidence type="ECO:0000313" key="2">
    <source>
        <dbReference type="Proteomes" id="UP000247569"/>
    </source>
</evidence>
<proteinExistence type="predicted"/>